<dbReference type="InterPro" id="IPR012340">
    <property type="entry name" value="NA-bd_OB-fold"/>
</dbReference>
<name>A0ABW4BLQ7_9LACO</name>
<keyword evidence="6" id="KW-1185">Reference proteome</keyword>
<dbReference type="RefSeq" id="WP_125647975.1">
    <property type="nucleotide sequence ID" value="NZ_JBHTOH010000025.1"/>
</dbReference>
<dbReference type="PROSITE" id="PS50886">
    <property type="entry name" value="TRBD"/>
    <property type="match status" value="1"/>
</dbReference>
<evidence type="ECO:0000259" key="4">
    <source>
        <dbReference type="PROSITE" id="PS50886"/>
    </source>
</evidence>
<evidence type="ECO:0000313" key="6">
    <source>
        <dbReference type="Proteomes" id="UP001597191"/>
    </source>
</evidence>
<dbReference type="Pfam" id="PF01588">
    <property type="entry name" value="tRNA_bind"/>
    <property type="match status" value="1"/>
</dbReference>
<evidence type="ECO:0000256" key="3">
    <source>
        <dbReference type="PROSITE-ProRule" id="PRU00209"/>
    </source>
</evidence>
<dbReference type="InterPro" id="IPR037154">
    <property type="entry name" value="YtpR-like_sf"/>
</dbReference>
<protein>
    <submittedName>
        <fullName evidence="5">YtpR family tRNA-binding protein</fullName>
    </submittedName>
</protein>
<dbReference type="Gene3D" id="3.30.1940.10">
    <property type="entry name" value="YtpR-like"/>
    <property type="match status" value="1"/>
</dbReference>
<accession>A0ABW4BLQ7</accession>
<dbReference type="Proteomes" id="UP001597191">
    <property type="component" value="Unassembled WGS sequence"/>
</dbReference>
<dbReference type="CDD" id="cd02796">
    <property type="entry name" value="tRNA_bind_bactPheRS"/>
    <property type="match status" value="1"/>
</dbReference>
<evidence type="ECO:0000256" key="1">
    <source>
        <dbReference type="ARBA" id="ARBA00022555"/>
    </source>
</evidence>
<evidence type="ECO:0000313" key="5">
    <source>
        <dbReference type="EMBL" id="MFD1410818.1"/>
    </source>
</evidence>
<comment type="caution">
    <text evidence="5">The sequence shown here is derived from an EMBL/GenBank/DDBJ whole genome shotgun (WGS) entry which is preliminary data.</text>
</comment>
<dbReference type="SUPFAM" id="SSF50249">
    <property type="entry name" value="Nucleic acid-binding proteins"/>
    <property type="match status" value="1"/>
</dbReference>
<organism evidence="5 6">
    <name type="scientific">Lapidilactobacillus gannanensis</name>
    <dbReference type="NCBI Taxonomy" id="2486002"/>
    <lineage>
        <taxon>Bacteria</taxon>
        <taxon>Bacillati</taxon>
        <taxon>Bacillota</taxon>
        <taxon>Bacilli</taxon>
        <taxon>Lactobacillales</taxon>
        <taxon>Lactobacillaceae</taxon>
        <taxon>Lapidilactobacillus</taxon>
    </lineage>
</organism>
<sequence length="208" mass="22134">MLISSYNKDALGDVLIVTTGQATASEQAVTQAGDVVAIFRQDNQELVGVNLFHAQDNLPDLTGAGQVFLNENQVDEFNGLLQKAGVKSELVADLTPKFVVGQVLSLKEHPNSDHLHIAQVDVGAAEPLQIVCGAPNIGENQKVVVALVGAMMPDGKIIWPGELRGIKSLGMICSARELGLKNAPAKRGILVLDHQAEVGSAFDFDYQL</sequence>
<reference evidence="6" key="1">
    <citation type="journal article" date="2019" name="Int. J. Syst. Evol. Microbiol.">
        <title>The Global Catalogue of Microorganisms (GCM) 10K type strain sequencing project: providing services to taxonomists for standard genome sequencing and annotation.</title>
        <authorList>
            <consortium name="The Broad Institute Genomics Platform"/>
            <consortium name="The Broad Institute Genome Sequencing Center for Infectious Disease"/>
            <person name="Wu L."/>
            <person name="Ma J."/>
        </authorList>
    </citation>
    <scope>NUCLEOTIDE SEQUENCE [LARGE SCALE GENOMIC DNA]</scope>
    <source>
        <strain evidence="6">CCM 8937</strain>
    </source>
</reference>
<evidence type="ECO:0000256" key="2">
    <source>
        <dbReference type="ARBA" id="ARBA00022884"/>
    </source>
</evidence>
<dbReference type="InterPro" id="IPR033714">
    <property type="entry name" value="tRNA_bind_bactPheRS"/>
</dbReference>
<keyword evidence="1 3" id="KW-0820">tRNA-binding</keyword>
<proteinExistence type="predicted"/>
<dbReference type="EMBL" id="JBHTOH010000025">
    <property type="protein sequence ID" value="MFD1410818.1"/>
    <property type="molecule type" value="Genomic_DNA"/>
</dbReference>
<dbReference type="InterPro" id="IPR002547">
    <property type="entry name" value="tRNA-bd_dom"/>
</dbReference>
<dbReference type="NCBIfam" id="NF045760">
    <property type="entry name" value="YtpR"/>
    <property type="match status" value="1"/>
</dbReference>
<dbReference type="Gene3D" id="2.40.50.140">
    <property type="entry name" value="Nucleic acid-binding proteins"/>
    <property type="match status" value="1"/>
</dbReference>
<feature type="domain" description="TRNA-binding" evidence="4">
    <location>
        <begin position="92"/>
        <end position="203"/>
    </location>
</feature>
<dbReference type="Pfam" id="PF14794">
    <property type="entry name" value="DUF4479"/>
    <property type="match status" value="1"/>
</dbReference>
<keyword evidence="2 3" id="KW-0694">RNA-binding</keyword>
<gene>
    <name evidence="5" type="primary">ytpR</name>
    <name evidence="5" type="ORF">ACFQ4R_04205</name>
</gene>
<dbReference type="InterPro" id="IPR027855">
    <property type="entry name" value="DUF4479"/>
</dbReference>